<dbReference type="GO" id="GO:0003700">
    <property type="term" value="F:DNA-binding transcription factor activity"/>
    <property type="evidence" value="ECO:0007669"/>
    <property type="project" value="InterPro"/>
</dbReference>
<evidence type="ECO:0000256" key="1">
    <source>
        <dbReference type="ARBA" id="ARBA00009437"/>
    </source>
</evidence>
<evidence type="ECO:0000256" key="4">
    <source>
        <dbReference type="ARBA" id="ARBA00023163"/>
    </source>
</evidence>
<dbReference type="Pfam" id="PF00126">
    <property type="entry name" value="HTH_1"/>
    <property type="match status" value="1"/>
</dbReference>
<dbReference type="InterPro" id="IPR036388">
    <property type="entry name" value="WH-like_DNA-bd_sf"/>
</dbReference>
<evidence type="ECO:0000313" key="7">
    <source>
        <dbReference type="Proteomes" id="UP000234914"/>
    </source>
</evidence>
<evidence type="ECO:0000256" key="3">
    <source>
        <dbReference type="ARBA" id="ARBA00023125"/>
    </source>
</evidence>
<evidence type="ECO:0000259" key="5">
    <source>
        <dbReference type="PROSITE" id="PS50931"/>
    </source>
</evidence>
<dbReference type="Pfam" id="PF03466">
    <property type="entry name" value="LysR_substrate"/>
    <property type="match status" value="1"/>
</dbReference>
<dbReference type="Proteomes" id="UP000234914">
    <property type="component" value="Unassembled WGS sequence"/>
</dbReference>
<dbReference type="SUPFAM" id="SSF46785">
    <property type="entry name" value="Winged helix' DNA-binding domain"/>
    <property type="match status" value="1"/>
</dbReference>
<dbReference type="GO" id="GO:0003677">
    <property type="term" value="F:DNA binding"/>
    <property type="evidence" value="ECO:0007669"/>
    <property type="project" value="UniProtKB-KW"/>
</dbReference>
<dbReference type="SUPFAM" id="SSF53850">
    <property type="entry name" value="Periplasmic binding protein-like II"/>
    <property type="match status" value="1"/>
</dbReference>
<protein>
    <submittedName>
        <fullName evidence="6">LysR family transcriptional regulator</fullName>
    </submittedName>
</protein>
<dbReference type="InterPro" id="IPR036390">
    <property type="entry name" value="WH_DNA-bd_sf"/>
</dbReference>
<dbReference type="PRINTS" id="PR00039">
    <property type="entry name" value="HTHLYSR"/>
</dbReference>
<dbReference type="EMBL" id="PKJS01000029">
    <property type="protein sequence ID" value="PKZ67699.1"/>
    <property type="molecule type" value="Genomic_DNA"/>
</dbReference>
<organism evidence="6 7">
    <name type="scientific">Faucicola osloensis</name>
    <name type="common">Moraxella osloensis</name>
    <dbReference type="NCBI Taxonomy" id="34062"/>
    <lineage>
        <taxon>Bacteria</taxon>
        <taxon>Pseudomonadati</taxon>
        <taxon>Pseudomonadota</taxon>
        <taxon>Gammaproteobacteria</taxon>
        <taxon>Moraxellales</taxon>
        <taxon>Moraxellaceae</taxon>
        <taxon>Faucicola</taxon>
    </lineage>
</organism>
<accession>A0A2I1REZ3</accession>
<comment type="similarity">
    <text evidence="1">Belongs to the LysR transcriptional regulatory family.</text>
</comment>
<dbReference type="FunFam" id="1.10.10.10:FF:000001">
    <property type="entry name" value="LysR family transcriptional regulator"/>
    <property type="match status" value="1"/>
</dbReference>
<dbReference type="AlphaFoldDB" id="A0A2I1REZ3"/>
<proteinExistence type="inferred from homology"/>
<dbReference type="GO" id="GO:0032993">
    <property type="term" value="C:protein-DNA complex"/>
    <property type="evidence" value="ECO:0007669"/>
    <property type="project" value="TreeGrafter"/>
</dbReference>
<dbReference type="InterPro" id="IPR005119">
    <property type="entry name" value="LysR_subst-bd"/>
</dbReference>
<keyword evidence="4" id="KW-0804">Transcription</keyword>
<dbReference type="InterPro" id="IPR000847">
    <property type="entry name" value="LysR_HTH_N"/>
</dbReference>
<dbReference type="CDD" id="cd08414">
    <property type="entry name" value="PBP2_LTTR_aromatics_like"/>
    <property type="match status" value="1"/>
</dbReference>
<keyword evidence="2" id="KW-0805">Transcription regulation</keyword>
<sequence length="300" mass="34251">MTTPYLPTRLPTIRQIQCFLAVCHELNFRKAAEQLNMTQPPLTRQIQALEDLIGQPLFLRNTHEVLLTTAGQELLEKVEPLLDDLAETIELVSRPKKIKIGYTRFVNFENIPAIFNQLTQFDALIDSIHENFTSQQLLQNLLKGKLDIVLIGEKVFIDDAVRFVKVYTEPLMLVIPSNHIASKNQSVALSEVADLPLYWFSRNENPAYYDKCEAYFQHLAVLLKKVAEPKDSIMMFDKIAKGRGIALMPRSVCNFQQPGCCWKTLTNEDNEHLNIDIYMAVRCNEKNAAVLDIIESLTSL</sequence>
<name>A0A2I1REZ3_FAUOS</name>
<gene>
    <name evidence="6" type="ORF">CYJ96_12410</name>
</gene>
<keyword evidence="3" id="KW-0238">DNA-binding</keyword>
<dbReference type="Gene3D" id="3.40.190.10">
    <property type="entry name" value="Periplasmic binding protein-like II"/>
    <property type="match status" value="2"/>
</dbReference>
<dbReference type="Gene3D" id="1.10.10.10">
    <property type="entry name" value="Winged helix-like DNA-binding domain superfamily/Winged helix DNA-binding domain"/>
    <property type="match status" value="1"/>
</dbReference>
<dbReference type="RefSeq" id="WP_101965266.1">
    <property type="nucleotide sequence ID" value="NZ_PKJS01000029.1"/>
</dbReference>
<dbReference type="PANTHER" id="PTHR30346">
    <property type="entry name" value="TRANSCRIPTIONAL DUAL REGULATOR HCAR-RELATED"/>
    <property type="match status" value="1"/>
</dbReference>
<evidence type="ECO:0000256" key="2">
    <source>
        <dbReference type="ARBA" id="ARBA00023015"/>
    </source>
</evidence>
<reference evidence="6 7" key="1">
    <citation type="submission" date="2017-12" db="EMBL/GenBank/DDBJ databases">
        <title>Phylogenetic diversity of female urinary microbiome.</title>
        <authorList>
            <person name="Thomas-White K."/>
            <person name="Wolfe A.J."/>
        </authorList>
    </citation>
    <scope>NUCLEOTIDE SEQUENCE [LARGE SCALE GENOMIC DNA]</scope>
    <source>
        <strain evidence="6 7">UMB0416</strain>
    </source>
</reference>
<feature type="domain" description="HTH lysR-type" evidence="5">
    <location>
        <begin position="11"/>
        <end position="68"/>
    </location>
</feature>
<dbReference type="PROSITE" id="PS50931">
    <property type="entry name" value="HTH_LYSR"/>
    <property type="match status" value="1"/>
</dbReference>
<evidence type="ECO:0000313" key="6">
    <source>
        <dbReference type="EMBL" id="PKZ67699.1"/>
    </source>
</evidence>
<dbReference type="PANTHER" id="PTHR30346:SF17">
    <property type="entry name" value="LYSR FAMILY TRANSCRIPTIONAL REGULATOR"/>
    <property type="match status" value="1"/>
</dbReference>
<comment type="caution">
    <text evidence="6">The sequence shown here is derived from an EMBL/GenBank/DDBJ whole genome shotgun (WGS) entry which is preliminary data.</text>
</comment>